<dbReference type="CDD" id="cd06712">
    <property type="entry name" value="PDZ_rhophilin-like"/>
    <property type="match status" value="1"/>
</dbReference>
<dbReference type="InterPro" id="IPR011072">
    <property type="entry name" value="HR1_rho-bd"/>
</dbReference>
<dbReference type="CDD" id="cd11633">
    <property type="entry name" value="HR1_Rhophilin-1"/>
    <property type="match status" value="1"/>
</dbReference>
<dbReference type="InterPro" id="IPR036274">
    <property type="entry name" value="HR1_rpt_sf"/>
</dbReference>
<feature type="domain" description="BRO1" evidence="7">
    <location>
        <begin position="118"/>
        <end position="467"/>
    </location>
</feature>
<dbReference type="FunFam" id="1.10.287.160:FF:000007">
    <property type="entry name" value="Rhophilin-2"/>
    <property type="match status" value="1"/>
</dbReference>
<dbReference type="Pfam" id="PF00595">
    <property type="entry name" value="PDZ"/>
    <property type="match status" value="1"/>
</dbReference>
<dbReference type="CDD" id="cd09248">
    <property type="entry name" value="BRO1_Rhophilin_1"/>
    <property type="match status" value="1"/>
</dbReference>
<reference evidence="9" key="1">
    <citation type="submission" date="2020-10" db="EMBL/GenBank/DDBJ databases">
        <title>Catharus ustulatus (Swainson's thrush) genome, bCatUst1, primary haplotype v2.</title>
        <authorList>
            <person name="Delmore K."/>
            <person name="Vafadar M."/>
            <person name="Formenti G."/>
            <person name="Chow W."/>
            <person name="Pelan S."/>
            <person name="Howe K."/>
            <person name="Rhie A."/>
            <person name="Mountcastle J."/>
            <person name="Haase B."/>
            <person name="Fedrigo O."/>
            <person name="Jarvis E.D."/>
        </authorList>
    </citation>
    <scope>NUCLEOTIDE SEQUENCE [LARGE SCALE GENOMIC DNA]</scope>
</reference>
<feature type="region of interest" description="Disordered" evidence="5">
    <location>
        <begin position="1"/>
        <end position="44"/>
    </location>
</feature>
<dbReference type="Gene3D" id="1.10.287.160">
    <property type="entry name" value="HR1 repeat"/>
    <property type="match status" value="1"/>
</dbReference>
<name>A0A8C3XZU0_CATUS</name>
<dbReference type="GO" id="GO:0051497">
    <property type="term" value="P:negative regulation of stress fiber assembly"/>
    <property type="evidence" value="ECO:0007669"/>
    <property type="project" value="TreeGrafter"/>
</dbReference>
<keyword evidence="2 3" id="KW-0175">Coiled coil</keyword>
<dbReference type="PANTHER" id="PTHR23031:SF6">
    <property type="entry name" value="RHOPHILIN-1"/>
    <property type="match status" value="1"/>
</dbReference>
<dbReference type="InterPro" id="IPR047138">
    <property type="entry name" value="RHPN1_2"/>
</dbReference>
<dbReference type="InterPro" id="IPR042715">
    <property type="entry name" value="Rhophilin-1_BRO1"/>
</dbReference>
<dbReference type="SMART" id="SM01041">
    <property type="entry name" value="BRO1"/>
    <property type="match status" value="1"/>
</dbReference>
<evidence type="ECO:0000256" key="1">
    <source>
        <dbReference type="ARBA" id="ARBA00010369"/>
    </source>
</evidence>
<sequence>MMPPEEESPDGDRDGGLVLLHGPKSGSTRKGCDPFAQTQRSKLQHRRARINQQINKEMRMRAGAENLFRATSNHKVKETVALELSYVNSNLQLLKEELEELNSSMDVYQNDSESISVPMIPLGLKETKELDLLVPLKDFISEHYGEEGVLFEKEIKEFMELRQAMRTPSRNEAGLELLMEYYNQLYFLDSRFFPPTKTLGIFFHWYDSLTGVPSHQRALAFEKGSVLFNLGALHTQIGARQDRASLPGLNQAIDAFQKAAGAFNYLKENFSNAPSLDMSAASLTMLVRLMVAQVQECVFEKMTLLRAQNDFLARLQLAQEAARVEDVYSLVHQTMSQPHVKDYVPFSWTTMVQVKSEHFKALSHYFAAIALCECPAPSDAELLEQEKAFLQFHVTMPEGPSLRVLLQDPEERRKLGKAHLKKAIMKHEEAMRIHGLCKILRKMDILQEVLSFAHKRSLSKYSEIDHEEDFFETGEAPDIHPKTHQKPEIKSPNFSQVKVTDLFHRLGPLSVFSAKNKWYPARRVHLMRGENGFGFTLRGDSPVLIAGVIPGGCAAEAGLKEGDYIISVNGKDCKWSKHAEVVQLLKSTGKEGVDIGVITLQGSECPKAVSHIPWETSEFHGALGAALASLPPLHLSQPGGQEGSSDVLRIRDAEEQQGEQQEEPDEQQERQHAPGVEQEEQEEQEEHLQRCPLHCSGGQRGHVLTMLHGAPGLAAWEASQAWLGCEDSQTRECAAGRIRAERSALTLHRPPELLSHAMRNPSWIPSTFPLTLQGFPCPSRKSTR</sequence>
<dbReference type="SMART" id="SM00742">
    <property type="entry name" value="Hr1"/>
    <property type="match status" value="1"/>
</dbReference>
<feature type="compositionally biased region" description="Acidic residues" evidence="5">
    <location>
        <begin position="655"/>
        <end position="666"/>
    </location>
</feature>
<dbReference type="InterPro" id="IPR001478">
    <property type="entry name" value="PDZ"/>
</dbReference>
<dbReference type="Pfam" id="PF03097">
    <property type="entry name" value="BRO1"/>
    <property type="match status" value="1"/>
</dbReference>
<organism evidence="9 10">
    <name type="scientific">Catharus ustulatus</name>
    <name type="common">Russet-backed thrush</name>
    <name type="synonym">Hylocichla ustulatus</name>
    <dbReference type="NCBI Taxonomy" id="91951"/>
    <lineage>
        <taxon>Eukaryota</taxon>
        <taxon>Metazoa</taxon>
        <taxon>Chordata</taxon>
        <taxon>Craniata</taxon>
        <taxon>Vertebrata</taxon>
        <taxon>Euteleostomi</taxon>
        <taxon>Archelosauria</taxon>
        <taxon>Archosauria</taxon>
        <taxon>Dinosauria</taxon>
        <taxon>Saurischia</taxon>
        <taxon>Theropoda</taxon>
        <taxon>Coelurosauria</taxon>
        <taxon>Aves</taxon>
        <taxon>Neognathae</taxon>
        <taxon>Neoaves</taxon>
        <taxon>Telluraves</taxon>
        <taxon>Australaves</taxon>
        <taxon>Passeriformes</taxon>
        <taxon>Turdidae</taxon>
        <taxon>Catharus</taxon>
    </lineage>
</organism>
<dbReference type="PROSITE" id="PS51180">
    <property type="entry name" value="BRO1"/>
    <property type="match status" value="1"/>
</dbReference>
<dbReference type="Pfam" id="PF02185">
    <property type="entry name" value="HR1"/>
    <property type="match status" value="1"/>
</dbReference>
<dbReference type="InterPro" id="IPR036034">
    <property type="entry name" value="PDZ_sf"/>
</dbReference>
<comment type="similarity">
    <text evidence="1">Belongs to the RHPN family.</text>
</comment>
<feature type="region of interest" description="Disordered" evidence="5">
    <location>
        <begin position="654"/>
        <end position="689"/>
    </location>
</feature>
<evidence type="ECO:0000256" key="2">
    <source>
        <dbReference type="ARBA" id="ARBA00023054"/>
    </source>
</evidence>
<accession>A0A8C3XZU0</accession>
<dbReference type="SUPFAM" id="SSF50156">
    <property type="entry name" value="PDZ domain-like"/>
    <property type="match status" value="1"/>
</dbReference>
<dbReference type="Gene3D" id="1.25.40.280">
    <property type="entry name" value="alix/aip1 like domains"/>
    <property type="match status" value="1"/>
</dbReference>
<evidence type="ECO:0000259" key="8">
    <source>
        <dbReference type="PROSITE" id="PS51860"/>
    </source>
</evidence>
<keyword evidence="10" id="KW-1185">Reference proteome</keyword>
<dbReference type="InterPro" id="IPR038499">
    <property type="entry name" value="BRO1_sf"/>
</dbReference>
<proteinExistence type="inferred from homology"/>
<dbReference type="SMART" id="SM00228">
    <property type="entry name" value="PDZ"/>
    <property type="match status" value="1"/>
</dbReference>
<evidence type="ECO:0000259" key="6">
    <source>
        <dbReference type="PROSITE" id="PS50106"/>
    </source>
</evidence>
<reference evidence="9" key="3">
    <citation type="submission" date="2025-09" db="UniProtKB">
        <authorList>
            <consortium name="Ensembl"/>
        </authorList>
    </citation>
    <scope>IDENTIFICATION</scope>
</reference>
<evidence type="ECO:0000256" key="5">
    <source>
        <dbReference type="SAM" id="MobiDB-lite"/>
    </source>
</evidence>
<dbReference type="SUPFAM" id="SSF46585">
    <property type="entry name" value="HR1 repeat"/>
    <property type="match status" value="1"/>
</dbReference>
<dbReference type="PROSITE" id="PS50106">
    <property type="entry name" value="PDZ"/>
    <property type="match status" value="1"/>
</dbReference>
<evidence type="ECO:0000259" key="7">
    <source>
        <dbReference type="PROSITE" id="PS51180"/>
    </source>
</evidence>
<feature type="domain" description="REM-1" evidence="8">
    <location>
        <begin position="33"/>
        <end position="107"/>
    </location>
</feature>
<evidence type="ECO:0000256" key="4">
    <source>
        <dbReference type="SAM" id="Coils"/>
    </source>
</evidence>
<dbReference type="PROSITE" id="PS51860">
    <property type="entry name" value="REM_1"/>
    <property type="match status" value="1"/>
</dbReference>
<dbReference type="FunFam" id="2.30.42.10:FF:000160">
    <property type="entry name" value="RHPN1 isoform 1"/>
    <property type="match status" value="1"/>
</dbReference>
<feature type="coiled-coil region" evidence="4">
    <location>
        <begin position="84"/>
        <end position="111"/>
    </location>
</feature>
<evidence type="ECO:0000313" key="10">
    <source>
        <dbReference type="Proteomes" id="UP000694563"/>
    </source>
</evidence>
<reference evidence="9" key="2">
    <citation type="submission" date="2025-08" db="UniProtKB">
        <authorList>
            <consortium name="Ensembl"/>
        </authorList>
    </citation>
    <scope>IDENTIFICATION</scope>
</reference>
<gene>
    <name evidence="9" type="primary">RHPN1</name>
</gene>
<dbReference type="GO" id="GO:0007165">
    <property type="term" value="P:signal transduction"/>
    <property type="evidence" value="ECO:0007669"/>
    <property type="project" value="InterPro"/>
</dbReference>
<protein>
    <submittedName>
        <fullName evidence="9">Rhophilin Rho GTPase binding protein 1</fullName>
    </submittedName>
</protein>
<dbReference type="Gene3D" id="2.30.42.10">
    <property type="match status" value="1"/>
</dbReference>
<feature type="domain" description="PDZ" evidence="6">
    <location>
        <begin position="523"/>
        <end position="591"/>
    </location>
</feature>
<evidence type="ECO:0000313" key="9">
    <source>
        <dbReference type="Ensembl" id="ENSCUSP00005006821.1"/>
    </source>
</evidence>
<dbReference type="AlphaFoldDB" id="A0A8C3XZU0"/>
<evidence type="ECO:0000256" key="3">
    <source>
        <dbReference type="PROSITE-ProRule" id="PRU01207"/>
    </source>
</evidence>
<dbReference type="Proteomes" id="UP000694563">
    <property type="component" value="Chromosome 1"/>
</dbReference>
<dbReference type="PANTHER" id="PTHR23031">
    <property type="entry name" value="RHOPHILIN"/>
    <property type="match status" value="1"/>
</dbReference>
<dbReference type="InterPro" id="IPR004328">
    <property type="entry name" value="BRO1_dom"/>
</dbReference>
<dbReference type="Ensembl" id="ENSCUST00005007073.1">
    <property type="protein sequence ID" value="ENSCUSP00005006821.1"/>
    <property type="gene ID" value="ENSCUSG00005004266.1"/>
</dbReference>